<keyword evidence="3" id="KW-1185">Reference proteome</keyword>
<reference evidence="2 3" key="1">
    <citation type="submission" date="2017-01" db="EMBL/GenBank/DDBJ databases">
        <title>Genome sequencing of Arcobacter sp. LPB0137.</title>
        <authorList>
            <person name="Lee G.-W."/>
            <person name="Yi H."/>
        </authorList>
    </citation>
    <scope>NUCLEOTIDE SEQUENCE [LARGE SCALE GENOMIC DNA]</scope>
    <source>
        <strain evidence="2 3">LPB0137</strain>
    </source>
</reference>
<dbReference type="EMBL" id="CP019070">
    <property type="protein sequence ID" value="APW66451.1"/>
    <property type="molecule type" value="Genomic_DNA"/>
</dbReference>
<name>A0A1P8KPL7_9BACT</name>
<dbReference type="OrthoDB" id="5365642at2"/>
<dbReference type="Proteomes" id="UP000186074">
    <property type="component" value="Chromosome"/>
</dbReference>
<dbReference type="KEGG" id="alp:LPB137_11595"/>
<accession>A0A1P8KPL7</accession>
<evidence type="ECO:0000313" key="2">
    <source>
        <dbReference type="EMBL" id="APW66451.1"/>
    </source>
</evidence>
<feature type="transmembrane region" description="Helical" evidence="1">
    <location>
        <begin position="108"/>
        <end position="127"/>
    </location>
</feature>
<keyword evidence="1" id="KW-0812">Transmembrane</keyword>
<protein>
    <submittedName>
        <fullName evidence="2">Uncharacterized protein</fullName>
    </submittedName>
</protein>
<proteinExistence type="predicted"/>
<evidence type="ECO:0000256" key="1">
    <source>
        <dbReference type="SAM" id="Phobius"/>
    </source>
</evidence>
<evidence type="ECO:0000313" key="3">
    <source>
        <dbReference type="Proteomes" id="UP000186074"/>
    </source>
</evidence>
<feature type="transmembrane region" description="Helical" evidence="1">
    <location>
        <begin position="42"/>
        <end position="61"/>
    </location>
</feature>
<keyword evidence="1" id="KW-0472">Membrane</keyword>
<organism evidence="2 3">
    <name type="scientific">Poseidonibacter parvus</name>
    <dbReference type="NCBI Taxonomy" id="1850254"/>
    <lineage>
        <taxon>Bacteria</taxon>
        <taxon>Pseudomonadati</taxon>
        <taxon>Campylobacterota</taxon>
        <taxon>Epsilonproteobacteria</taxon>
        <taxon>Campylobacterales</taxon>
        <taxon>Arcobacteraceae</taxon>
        <taxon>Poseidonibacter</taxon>
    </lineage>
</organism>
<keyword evidence="1" id="KW-1133">Transmembrane helix</keyword>
<dbReference type="STRING" id="1850254.LPB137_11595"/>
<gene>
    <name evidence="2" type="ORF">LPB137_11595</name>
</gene>
<dbReference type="AlphaFoldDB" id="A0A1P8KPL7"/>
<sequence length="128" mass="15090">MDFITLLFIFIVLELFESTWQKSPTLHGLVLNNFHIYKKNIFLYFILHPTFIFTIFVSLYLNNFGLWMSSILIIKFLDISFKLNLMKKLSSGLDISEIITFNVNMTPLFRYMNVLIYPVSFIFAVGLI</sequence>